<comment type="subcellular location">
    <subcellularLocation>
        <location evidence="1">Cell membrane</location>
        <topology evidence="1">Multi-pass membrane protein</topology>
    </subcellularLocation>
</comment>
<feature type="transmembrane region" description="Helical" evidence="6">
    <location>
        <begin position="305"/>
        <end position="326"/>
    </location>
</feature>
<feature type="transmembrane region" description="Helical" evidence="6">
    <location>
        <begin position="405"/>
        <end position="425"/>
    </location>
</feature>
<evidence type="ECO:0000313" key="8">
    <source>
        <dbReference type="Proteomes" id="UP001232156"/>
    </source>
</evidence>
<evidence type="ECO:0000256" key="2">
    <source>
        <dbReference type="ARBA" id="ARBA00022475"/>
    </source>
</evidence>
<keyword evidence="2" id="KW-1003">Cell membrane</keyword>
<feature type="transmembrane region" description="Helical" evidence="6">
    <location>
        <begin position="259"/>
        <end position="284"/>
    </location>
</feature>
<sequence>MQLATALRAQVIRLRERSFIAQAGALLTGAVVAQAVPVLLSPVLTRLYSPEDFAVFAIFMSVNGVIAVVAAGRYDEAILLPASDDDAINLVALAWLVLSVLCATLGVALAVLYGHIPDRWMQTLRGDWLPLLPLTLFICASFQILSAWNNRCTRFTKLATSRAAQGVLGGSGQCALGYAGLHGFGLIWGWVLGYAGGLLMLLRVNLPSLWKGRAQVSRPAMATVAHRYRRFPLLSTWGCLLGNGGSMMALLIVSHSFSAAVTGLFSFTLRVLALPLFLISNALAQVLQQRIARLNNEDPSLILPYVLRSAAVLITIAIPFVILLAFAGGELFAFVFGADWAEAGEYARLLALAVGIRFVVSPLTAVLSLEHNVKSCTQWQTLYFLSVTLTLSLGSHLPIESFLKLYVAHEMVLYSIYFGVVIQGARRRPPA</sequence>
<accession>A0ABU1D991</accession>
<dbReference type="InterPro" id="IPR050833">
    <property type="entry name" value="Poly_Biosynth_Transport"/>
</dbReference>
<protein>
    <submittedName>
        <fullName evidence="7">Oligosaccharide flippase family protein</fullName>
    </submittedName>
</protein>
<dbReference type="RefSeq" id="WP_347287541.1">
    <property type="nucleotide sequence ID" value="NZ_JAUZQE010000044.1"/>
</dbReference>
<reference evidence="7 8" key="1">
    <citation type="submission" date="2023-08" db="EMBL/GenBank/DDBJ databases">
        <title>Alcaligenaceae gen. nov., a novel taxon isolated from the sludge of Yixing Pesticide Factory.</title>
        <authorList>
            <person name="Ruan L."/>
        </authorList>
    </citation>
    <scope>NUCLEOTIDE SEQUENCE [LARGE SCALE GENOMIC DNA]</scope>
    <source>
        <strain evidence="7 8">LG-2</strain>
    </source>
</reference>
<feature type="transmembrane region" description="Helical" evidence="6">
    <location>
        <begin position="53"/>
        <end position="72"/>
    </location>
</feature>
<organism evidence="7 8">
    <name type="scientific">Yanghanlia caeni</name>
    <dbReference type="NCBI Taxonomy" id="3064283"/>
    <lineage>
        <taxon>Bacteria</taxon>
        <taxon>Pseudomonadati</taxon>
        <taxon>Pseudomonadota</taxon>
        <taxon>Betaproteobacteria</taxon>
        <taxon>Burkholderiales</taxon>
        <taxon>Alcaligenaceae</taxon>
        <taxon>Yanghanlia</taxon>
    </lineage>
</organism>
<keyword evidence="8" id="KW-1185">Reference proteome</keyword>
<feature type="transmembrane region" description="Helical" evidence="6">
    <location>
        <begin position="346"/>
        <end position="369"/>
    </location>
</feature>
<dbReference type="PANTHER" id="PTHR30250:SF28">
    <property type="entry name" value="POLYSACCHARIDE BIOSYNTHESIS PROTEIN"/>
    <property type="match status" value="1"/>
</dbReference>
<evidence type="ECO:0000256" key="3">
    <source>
        <dbReference type="ARBA" id="ARBA00022692"/>
    </source>
</evidence>
<keyword evidence="4 6" id="KW-1133">Transmembrane helix</keyword>
<feature type="transmembrane region" description="Helical" evidence="6">
    <location>
        <begin position="187"/>
        <end position="210"/>
    </location>
</feature>
<feature type="transmembrane region" description="Helical" evidence="6">
    <location>
        <begin position="381"/>
        <end position="399"/>
    </location>
</feature>
<comment type="caution">
    <text evidence="7">The sequence shown here is derived from an EMBL/GenBank/DDBJ whole genome shotgun (WGS) entry which is preliminary data.</text>
</comment>
<gene>
    <name evidence="7" type="ORF">Q8947_13225</name>
</gene>
<evidence type="ECO:0000256" key="1">
    <source>
        <dbReference type="ARBA" id="ARBA00004651"/>
    </source>
</evidence>
<evidence type="ECO:0000256" key="5">
    <source>
        <dbReference type="ARBA" id="ARBA00023136"/>
    </source>
</evidence>
<dbReference type="Pfam" id="PF13440">
    <property type="entry name" value="Polysacc_synt_3"/>
    <property type="match status" value="1"/>
</dbReference>
<feature type="transmembrane region" description="Helical" evidence="6">
    <location>
        <begin position="20"/>
        <end position="41"/>
    </location>
</feature>
<evidence type="ECO:0000256" key="6">
    <source>
        <dbReference type="SAM" id="Phobius"/>
    </source>
</evidence>
<dbReference type="Proteomes" id="UP001232156">
    <property type="component" value="Unassembled WGS sequence"/>
</dbReference>
<evidence type="ECO:0000256" key="4">
    <source>
        <dbReference type="ARBA" id="ARBA00022989"/>
    </source>
</evidence>
<proteinExistence type="predicted"/>
<keyword evidence="3 6" id="KW-0812">Transmembrane</keyword>
<evidence type="ECO:0000313" key="7">
    <source>
        <dbReference type="EMBL" id="MDR4126938.1"/>
    </source>
</evidence>
<keyword evidence="5 6" id="KW-0472">Membrane</keyword>
<dbReference type="EMBL" id="JAUZQE010000044">
    <property type="protein sequence ID" value="MDR4126938.1"/>
    <property type="molecule type" value="Genomic_DNA"/>
</dbReference>
<feature type="transmembrane region" description="Helical" evidence="6">
    <location>
        <begin position="231"/>
        <end position="253"/>
    </location>
</feature>
<feature type="transmembrane region" description="Helical" evidence="6">
    <location>
        <begin position="92"/>
        <end position="116"/>
    </location>
</feature>
<feature type="transmembrane region" description="Helical" evidence="6">
    <location>
        <begin position="128"/>
        <end position="148"/>
    </location>
</feature>
<dbReference type="PANTHER" id="PTHR30250">
    <property type="entry name" value="PST FAMILY PREDICTED COLANIC ACID TRANSPORTER"/>
    <property type="match status" value="1"/>
</dbReference>
<name>A0ABU1D991_9BURK</name>